<evidence type="ECO:0008006" key="4">
    <source>
        <dbReference type="Google" id="ProtNLM"/>
    </source>
</evidence>
<evidence type="ECO:0000313" key="2">
    <source>
        <dbReference type="EMBL" id="KAG6371326.1"/>
    </source>
</evidence>
<organism evidence="2 3">
    <name type="scientific">Boletus reticuloceps</name>
    <dbReference type="NCBI Taxonomy" id="495285"/>
    <lineage>
        <taxon>Eukaryota</taxon>
        <taxon>Fungi</taxon>
        <taxon>Dikarya</taxon>
        <taxon>Basidiomycota</taxon>
        <taxon>Agaricomycotina</taxon>
        <taxon>Agaricomycetes</taxon>
        <taxon>Agaricomycetidae</taxon>
        <taxon>Boletales</taxon>
        <taxon>Boletineae</taxon>
        <taxon>Boletaceae</taxon>
        <taxon>Boletoideae</taxon>
        <taxon>Boletus</taxon>
    </lineage>
</organism>
<proteinExistence type="predicted"/>
<evidence type="ECO:0000313" key="3">
    <source>
        <dbReference type="Proteomes" id="UP000683000"/>
    </source>
</evidence>
<feature type="compositionally biased region" description="Polar residues" evidence="1">
    <location>
        <begin position="192"/>
        <end position="223"/>
    </location>
</feature>
<accession>A0A8I3A522</accession>
<sequence length="329" mass="36170">MSNLQADPYLRRADIRRRQLRQQLLTISTQLRAVSYTMTRPVDDDSAAQARWSPEEITALVDYLHAHRSEGNGAGGFKSATFTGAVKHLEPFHVAGSKVKDVKSVKYKWGALKAILAIINRWRNTSGNHYDDINGAKVSVAGGSAEAVFNTFAGSKASGNGGIKEFRNKGWEHRAKMDEISHVGNADGTASHCGTANQESSQSATPSSLMATPHGINNPNTGLSQADQETICYTPSPIYHHPRPIYQLPTPLHDLYPPLHLIPIRHKKRNVPHLPCHPGISQVPTRHCSPPTHLYPLLLPQHLSIRDGPLPRSVVEPQFLPMLVQSSRA</sequence>
<dbReference type="OrthoDB" id="2690769at2759"/>
<dbReference type="AlphaFoldDB" id="A0A8I3A522"/>
<evidence type="ECO:0000256" key="1">
    <source>
        <dbReference type="SAM" id="MobiDB-lite"/>
    </source>
</evidence>
<name>A0A8I3A522_9AGAM</name>
<keyword evidence="3" id="KW-1185">Reference proteome</keyword>
<comment type="caution">
    <text evidence="2">The sequence shown here is derived from an EMBL/GenBank/DDBJ whole genome shotgun (WGS) entry which is preliminary data.</text>
</comment>
<feature type="region of interest" description="Disordered" evidence="1">
    <location>
        <begin position="184"/>
        <end position="223"/>
    </location>
</feature>
<dbReference type="Proteomes" id="UP000683000">
    <property type="component" value="Unassembled WGS sequence"/>
</dbReference>
<gene>
    <name evidence="2" type="ORF">JVT61DRAFT_9619</name>
</gene>
<protein>
    <recommendedName>
        <fullName evidence="4">Myb/SANT-like domain-containing protein</fullName>
    </recommendedName>
</protein>
<dbReference type="EMBL" id="JAGFBS010000036">
    <property type="protein sequence ID" value="KAG6371326.1"/>
    <property type="molecule type" value="Genomic_DNA"/>
</dbReference>
<reference evidence="2" key="1">
    <citation type="submission" date="2021-03" db="EMBL/GenBank/DDBJ databases">
        <title>Evolutionary innovations through gain and loss of genes in the ectomycorrhizal Boletales.</title>
        <authorList>
            <person name="Wu G."/>
            <person name="Miyauchi S."/>
            <person name="Morin E."/>
            <person name="Yang Z.-L."/>
            <person name="Xu J."/>
            <person name="Martin F.M."/>
        </authorList>
    </citation>
    <scope>NUCLEOTIDE SEQUENCE</scope>
    <source>
        <strain evidence="2">BR01</strain>
    </source>
</reference>